<evidence type="ECO:0000313" key="2">
    <source>
        <dbReference type="EMBL" id="ORZ02640.1"/>
    </source>
</evidence>
<dbReference type="EMBL" id="MCGN01000001">
    <property type="protein sequence ID" value="ORZ02640.1"/>
    <property type="molecule type" value="Genomic_DNA"/>
</dbReference>
<dbReference type="PANTHER" id="PTHR21556:SF2">
    <property type="entry name" value="TRESLIN"/>
    <property type="match status" value="1"/>
</dbReference>
<feature type="compositionally biased region" description="Basic residues" evidence="1">
    <location>
        <begin position="976"/>
        <end position="993"/>
    </location>
</feature>
<gene>
    <name evidence="2" type="ORF">BCR43DRAFT_559529</name>
</gene>
<accession>A0A1X2HST8</accession>
<evidence type="ECO:0000256" key="1">
    <source>
        <dbReference type="SAM" id="MobiDB-lite"/>
    </source>
</evidence>
<protein>
    <submittedName>
        <fullName evidence="2">Uncharacterized protein</fullName>
    </submittedName>
</protein>
<dbReference type="STRING" id="13706.A0A1X2HST8"/>
<sequence length="993" mass="113503">MLSSRRTPPHVVLLIDTASHSPNATDLSALLLHCLSRILLYFLERCDDRMTWTYRFFSSHRPGALDDTSTAYLTFHPVTHTKLKELESAYRSRLAPAHRPARFESVKQALAQTVMDIGRVQSHVVGETPHRPKRTVEKEIDVKNYVFIWSDLAHSPSQLAQFYTGSQEKGTIDPAAFVKMHDELRKYLWESCMESRISVSWINTDLQPFASRAEQDQAETIADGIRAMLSSFGGDCIQLDTLCQDFEKFGIAFSDVIDTYNIPSRIPAMKCRSLKSSTAILSRAPLRLWRGTIQTRSGQDYLGPMDVYGPPALEIQRSEIATMTYLRTCSRHAIPLEWFCDTNEDNLFEVRLSDDRGRHIHTSDDLLAVDLVQIDYANGHRRFAMLALKGIGAYLRLLLPKLTEHQVINLDVPDSVPQQNEIVGANYLDYCKLPSRGRKKDALLDVMGLDALADVTPTHTLPISSRHKEESALLEAMQAQRMKRLEPGETQLKSDADVPGSDETAVVDPPPLSPMATVLLPTDLESFVLTVDTLYLDTLYTDKRCISSALDSLVTCIDHMLESEKVEITQLLEKLTAKQLSTHELDKKYTDTIQRVLDESSVLNSPLTDMENAYLGGWLAKVTQLYENNKSYPDFYSMFRRCLLLRETKLQLCLALVVLWLSRKAGLQSDTMTIDPENEEDLEMHNGEANKDIQLYLMYQRMTLADSFAGYKFFLDIDYRDSLNNQDYAVDPADKGLDEFFTLIHPILNPLVPDWMGYLSDKYQDSFVMIDSEEEEKKFARYEIEGRKLIAERERKEAEEEAERKAKQEQERAAEVDKKDATDGDKNVASELPFAKRVIDLSRKRKTTNAEPVFHGGKKKMPRKITDYLEKTSPSEDPPQPLPVRRALDSDDFTLSMLEEFGGAHGLGFSPQRLKREQKREKEEKERESQLQRRADIQALLKETHENGEEGDEDEEDEDDLVFRIREIAAPDTPHRHLSQPRSSRRRWRGYGR</sequence>
<evidence type="ECO:0000313" key="3">
    <source>
        <dbReference type="Proteomes" id="UP000242180"/>
    </source>
</evidence>
<dbReference type="AlphaFoldDB" id="A0A1X2HST8"/>
<dbReference type="PANTHER" id="PTHR21556">
    <property type="entry name" value="TRESLIN"/>
    <property type="match status" value="1"/>
</dbReference>
<feature type="region of interest" description="Disordered" evidence="1">
    <location>
        <begin position="845"/>
        <end position="864"/>
    </location>
</feature>
<feature type="compositionally biased region" description="Acidic residues" evidence="1">
    <location>
        <begin position="949"/>
        <end position="960"/>
    </location>
</feature>
<dbReference type="GO" id="GO:0030174">
    <property type="term" value="P:regulation of DNA-templated DNA replication initiation"/>
    <property type="evidence" value="ECO:0007669"/>
    <property type="project" value="TreeGrafter"/>
</dbReference>
<dbReference type="GO" id="GO:0003682">
    <property type="term" value="F:chromatin binding"/>
    <property type="evidence" value="ECO:0007669"/>
    <property type="project" value="TreeGrafter"/>
</dbReference>
<reference evidence="2 3" key="1">
    <citation type="submission" date="2016-07" db="EMBL/GenBank/DDBJ databases">
        <title>Pervasive Adenine N6-methylation of Active Genes in Fungi.</title>
        <authorList>
            <consortium name="DOE Joint Genome Institute"/>
            <person name="Mondo S.J."/>
            <person name="Dannebaum R.O."/>
            <person name="Kuo R.C."/>
            <person name="Labutti K."/>
            <person name="Haridas S."/>
            <person name="Kuo A."/>
            <person name="Salamov A."/>
            <person name="Ahrendt S.R."/>
            <person name="Lipzen A."/>
            <person name="Sullivan W."/>
            <person name="Andreopoulos W.B."/>
            <person name="Clum A."/>
            <person name="Lindquist E."/>
            <person name="Daum C."/>
            <person name="Ramamoorthy G.K."/>
            <person name="Gryganskyi A."/>
            <person name="Culley D."/>
            <person name="Magnuson J.K."/>
            <person name="James T.Y."/>
            <person name="O'Malley M.A."/>
            <person name="Stajich J.E."/>
            <person name="Spatafora J.W."/>
            <person name="Visel A."/>
            <person name="Grigoriev I.V."/>
        </authorList>
    </citation>
    <scope>NUCLEOTIDE SEQUENCE [LARGE SCALE GENOMIC DNA]</scope>
    <source>
        <strain evidence="2 3">NRRL 2496</strain>
    </source>
</reference>
<feature type="compositionally biased region" description="Basic and acidic residues" evidence="1">
    <location>
        <begin position="914"/>
        <end position="948"/>
    </location>
</feature>
<dbReference type="GO" id="GO:0010212">
    <property type="term" value="P:response to ionizing radiation"/>
    <property type="evidence" value="ECO:0007669"/>
    <property type="project" value="InterPro"/>
</dbReference>
<dbReference type="GO" id="GO:0005634">
    <property type="term" value="C:nucleus"/>
    <property type="evidence" value="ECO:0007669"/>
    <property type="project" value="InterPro"/>
</dbReference>
<dbReference type="OrthoDB" id="2144998at2759"/>
<feature type="region of interest" description="Disordered" evidence="1">
    <location>
        <begin position="489"/>
        <end position="510"/>
    </location>
</feature>
<dbReference type="GO" id="GO:0033314">
    <property type="term" value="P:mitotic DNA replication checkpoint signaling"/>
    <property type="evidence" value="ECO:0007669"/>
    <property type="project" value="InterPro"/>
</dbReference>
<proteinExistence type="predicted"/>
<dbReference type="GO" id="GO:0006260">
    <property type="term" value="P:DNA replication"/>
    <property type="evidence" value="ECO:0007669"/>
    <property type="project" value="InterPro"/>
</dbReference>
<dbReference type="InterPro" id="IPR026153">
    <property type="entry name" value="Treslin"/>
</dbReference>
<feature type="region of interest" description="Disordered" evidence="1">
    <location>
        <begin position="902"/>
        <end position="993"/>
    </location>
</feature>
<feature type="compositionally biased region" description="Basic and acidic residues" evidence="1">
    <location>
        <begin position="961"/>
        <end position="975"/>
    </location>
</feature>
<keyword evidence="3" id="KW-1185">Reference proteome</keyword>
<comment type="caution">
    <text evidence="2">The sequence shown here is derived from an EMBL/GenBank/DDBJ whole genome shotgun (WGS) entry which is preliminary data.</text>
</comment>
<feature type="compositionally biased region" description="Basic and acidic residues" evidence="1">
    <location>
        <begin position="800"/>
        <end position="828"/>
    </location>
</feature>
<name>A0A1X2HST8_SYNRA</name>
<organism evidence="2 3">
    <name type="scientific">Syncephalastrum racemosum</name>
    <name type="common">Filamentous fungus</name>
    <dbReference type="NCBI Taxonomy" id="13706"/>
    <lineage>
        <taxon>Eukaryota</taxon>
        <taxon>Fungi</taxon>
        <taxon>Fungi incertae sedis</taxon>
        <taxon>Mucoromycota</taxon>
        <taxon>Mucoromycotina</taxon>
        <taxon>Mucoromycetes</taxon>
        <taxon>Mucorales</taxon>
        <taxon>Syncephalastraceae</taxon>
        <taxon>Syncephalastrum</taxon>
    </lineage>
</organism>
<feature type="region of interest" description="Disordered" evidence="1">
    <location>
        <begin position="800"/>
        <end position="829"/>
    </location>
</feature>
<dbReference type="GO" id="GO:0007095">
    <property type="term" value="P:mitotic G2 DNA damage checkpoint signaling"/>
    <property type="evidence" value="ECO:0007669"/>
    <property type="project" value="TreeGrafter"/>
</dbReference>
<dbReference type="InParanoid" id="A0A1X2HST8"/>
<dbReference type="Proteomes" id="UP000242180">
    <property type="component" value="Unassembled WGS sequence"/>
</dbReference>